<name>A0AA88P8U8_9TELE</name>
<keyword evidence="2" id="KW-1185">Reference proteome</keyword>
<dbReference type="EMBL" id="JAUYZG010000020">
    <property type="protein sequence ID" value="KAK2876927.1"/>
    <property type="molecule type" value="Genomic_DNA"/>
</dbReference>
<sequence>MKANVCQKHPEREDTTYKRCFEVHITPGVSQVIGRDLACKILPQSHRPLLLNPSQENVPQYIAYNPDFSPR</sequence>
<gene>
    <name evidence="1" type="ORF">Q8A67_021023</name>
</gene>
<comment type="caution">
    <text evidence="1">The sequence shown here is derived from an EMBL/GenBank/DDBJ whole genome shotgun (WGS) entry which is preliminary data.</text>
</comment>
<evidence type="ECO:0000313" key="1">
    <source>
        <dbReference type="EMBL" id="KAK2876927.1"/>
    </source>
</evidence>
<accession>A0AA88P8U8</accession>
<dbReference type="AlphaFoldDB" id="A0AA88P8U8"/>
<protein>
    <submittedName>
        <fullName evidence="1">Uncharacterized protein</fullName>
    </submittedName>
</protein>
<evidence type="ECO:0000313" key="2">
    <source>
        <dbReference type="Proteomes" id="UP001187343"/>
    </source>
</evidence>
<dbReference type="Proteomes" id="UP001187343">
    <property type="component" value="Unassembled WGS sequence"/>
</dbReference>
<reference evidence="1" key="1">
    <citation type="submission" date="2023-08" db="EMBL/GenBank/DDBJ databases">
        <title>Chromosome-level Genome Assembly of mud carp (Cirrhinus molitorella).</title>
        <authorList>
            <person name="Liu H."/>
        </authorList>
    </citation>
    <scope>NUCLEOTIDE SEQUENCE</scope>
    <source>
        <strain evidence="1">Prfri</strain>
        <tissue evidence="1">Muscle</tissue>
    </source>
</reference>
<proteinExistence type="predicted"/>
<organism evidence="1 2">
    <name type="scientific">Cirrhinus molitorella</name>
    <name type="common">mud carp</name>
    <dbReference type="NCBI Taxonomy" id="172907"/>
    <lineage>
        <taxon>Eukaryota</taxon>
        <taxon>Metazoa</taxon>
        <taxon>Chordata</taxon>
        <taxon>Craniata</taxon>
        <taxon>Vertebrata</taxon>
        <taxon>Euteleostomi</taxon>
        <taxon>Actinopterygii</taxon>
        <taxon>Neopterygii</taxon>
        <taxon>Teleostei</taxon>
        <taxon>Ostariophysi</taxon>
        <taxon>Cypriniformes</taxon>
        <taxon>Cyprinidae</taxon>
        <taxon>Labeoninae</taxon>
        <taxon>Labeonini</taxon>
        <taxon>Cirrhinus</taxon>
    </lineage>
</organism>